<reference evidence="1 2" key="1">
    <citation type="submission" date="2020-03" db="EMBL/GenBank/DDBJ databases">
        <title>Whole genome shotgun sequence of Phytohabitans flavus NBRC 107702.</title>
        <authorList>
            <person name="Komaki H."/>
            <person name="Tamura T."/>
        </authorList>
    </citation>
    <scope>NUCLEOTIDE SEQUENCE [LARGE SCALE GENOMIC DNA]</scope>
    <source>
        <strain evidence="1 2">NBRC 107702</strain>
    </source>
</reference>
<name>A0A6F8XN16_9ACTN</name>
<protein>
    <recommendedName>
        <fullName evidence="3">Lipocalin-like domain-containing protein</fullName>
    </recommendedName>
</protein>
<accession>A0A6F8XN16</accession>
<evidence type="ECO:0000313" key="2">
    <source>
        <dbReference type="Proteomes" id="UP000502508"/>
    </source>
</evidence>
<dbReference type="AlphaFoldDB" id="A0A6F8XN16"/>
<dbReference type="EMBL" id="AP022870">
    <property type="protein sequence ID" value="BCB75189.1"/>
    <property type="molecule type" value="Genomic_DNA"/>
</dbReference>
<evidence type="ECO:0000313" key="1">
    <source>
        <dbReference type="EMBL" id="BCB75189.1"/>
    </source>
</evidence>
<dbReference type="Proteomes" id="UP000502508">
    <property type="component" value="Chromosome"/>
</dbReference>
<dbReference type="KEGG" id="pfla:Pflav_015990"/>
<evidence type="ECO:0008006" key="3">
    <source>
        <dbReference type="Google" id="ProtNLM"/>
    </source>
</evidence>
<keyword evidence="2" id="KW-1185">Reference proteome</keyword>
<dbReference type="RefSeq" id="WP_197938176.1">
    <property type="nucleotide sequence ID" value="NZ_AP022870.1"/>
</dbReference>
<reference evidence="1 2" key="2">
    <citation type="submission" date="2020-03" db="EMBL/GenBank/DDBJ databases">
        <authorList>
            <person name="Ichikawa N."/>
            <person name="Kimura A."/>
            <person name="Kitahashi Y."/>
            <person name="Uohara A."/>
        </authorList>
    </citation>
    <scope>NUCLEOTIDE SEQUENCE [LARGE SCALE GENOMIC DNA]</scope>
    <source>
        <strain evidence="1 2">NBRC 107702</strain>
    </source>
</reference>
<proteinExistence type="predicted"/>
<organism evidence="1 2">
    <name type="scientific">Phytohabitans flavus</name>
    <dbReference type="NCBI Taxonomy" id="1076124"/>
    <lineage>
        <taxon>Bacteria</taxon>
        <taxon>Bacillati</taxon>
        <taxon>Actinomycetota</taxon>
        <taxon>Actinomycetes</taxon>
        <taxon>Micromonosporales</taxon>
        <taxon>Micromonosporaceae</taxon>
    </lineage>
</organism>
<gene>
    <name evidence="1" type="ORF">Pflav_015990</name>
</gene>
<sequence>MGGKGVAGLTGRWRIVSMDLWDSDTIDLTEPAYIEFDGDQTGRFGFIAVEGWMDCRQATRDGKTCVEFTWEGNDEGDPANGRGWVTLADSRTINGHIYFHLGDDSGFQAVRT</sequence>